<gene>
    <name evidence="5" type="primary">LOC114341691</name>
</gene>
<feature type="domain" description="DUF4780" evidence="2">
    <location>
        <begin position="66"/>
        <end position="150"/>
    </location>
</feature>
<evidence type="ECO:0000259" key="2">
    <source>
        <dbReference type="Pfam" id="PF16012"/>
    </source>
</evidence>
<accession>A0A6P7GFB7</accession>
<dbReference type="AlphaFoldDB" id="A0A6P7GFB7"/>
<evidence type="ECO:0000313" key="5">
    <source>
        <dbReference type="RefSeq" id="XP_028148301.1"/>
    </source>
</evidence>
<dbReference type="Proteomes" id="UP001652700">
    <property type="component" value="Unplaced"/>
</dbReference>
<feature type="region of interest" description="Disordered" evidence="1">
    <location>
        <begin position="333"/>
        <end position="354"/>
    </location>
</feature>
<organism evidence="5">
    <name type="scientific">Diabrotica virgifera virgifera</name>
    <name type="common">western corn rootworm</name>
    <dbReference type="NCBI Taxonomy" id="50390"/>
    <lineage>
        <taxon>Eukaryota</taxon>
        <taxon>Metazoa</taxon>
        <taxon>Ecdysozoa</taxon>
        <taxon>Arthropoda</taxon>
        <taxon>Hexapoda</taxon>
        <taxon>Insecta</taxon>
        <taxon>Pterygota</taxon>
        <taxon>Neoptera</taxon>
        <taxon>Endopterygota</taxon>
        <taxon>Coleoptera</taxon>
        <taxon>Polyphaga</taxon>
        <taxon>Cucujiformia</taxon>
        <taxon>Chrysomeloidea</taxon>
        <taxon>Chrysomelidae</taxon>
        <taxon>Galerucinae</taxon>
        <taxon>Diabroticina</taxon>
        <taxon>Diabroticites</taxon>
        <taxon>Diabrotica</taxon>
    </lineage>
</organism>
<dbReference type="InterPro" id="IPR031961">
    <property type="entry name" value="DUF4780"/>
</dbReference>
<feature type="region of interest" description="Disordered" evidence="1">
    <location>
        <begin position="1"/>
        <end position="59"/>
    </location>
</feature>
<feature type="compositionally biased region" description="Polar residues" evidence="1">
    <location>
        <begin position="1"/>
        <end position="13"/>
    </location>
</feature>
<protein>
    <submittedName>
        <fullName evidence="5">Uncharacterized protein LOC114341691</fullName>
    </submittedName>
</protein>
<dbReference type="RefSeq" id="XP_028148301.1">
    <property type="nucleotide sequence ID" value="XM_028292500.1"/>
</dbReference>
<dbReference type="Pfam" id="PF16012">
    <property type="entry name" value="DUF4780"/>
    <property type="match status" value="2"/>
</dbReference>
<reference evidence="5" key="1">
    <citation type="submission" date="2025-04" db="UniProtKB">
        <authorList>
            <consortium name="RefSeq"/>
        </authorList>
    </citation>
    <scope>IDENTIFICATION</scope>
    <source>
        <tissue evidence="5">Whole insect</tissue>
    </source>
</reference>
<evidence type="ECO:0000256" key="1">
    <source>
        <dbReference type="SAM" id="MobiDB-lite"/>
    </source>
</evidence>
<proteinExistence type="predicted"/>
<dbReference type="KEGG" id="dvv:114341691"/>
<evidence type="ECO:0000313" key="4">
    <source>
        <dbReference type="Proteomes" id="UP001652700"/>
    </source>
</evidence>
<dbReference type="OrthoDB" id="6764048at2759"/>
<name>A0A6P7GFB7_DIAVI</name>
<feature type="domain" description="DUF4780" evidence="2">
    <location>
        <begin position="157"/>
        <end position="325"/>
    </location>
</feature>
<evidence type="ECO:0000313" key="3">
    <source>
        <dbReference type="EnsemblMetazoa" id="XP_028148301.1"/>
    </source>
</evidence>
<reference evidence="3" key="2">
    <citation type="submission" date="2025-05" db="UniProtKB">
        <authorList>
            <consortium name="EnsemblMetazoa"/>
        </authorList>
    </citation>
    <scope>IDENTIFICATION</scope>
</reference>
<sequence length="383" mass="43620">MKPNYRNSSSTPYSGAPAAYRRSGSSPRGKYSRRSGSSRPPWARESRGRSYYRGKKSPPPRPLPGINLMIALVEYPKSLMSEEQLAILEEQILEAIDKIEDGTFRPQFLECKRETGSLILRCNNDLTVNWLKETLSTLGLWEGAELKIVDSVPNTSKDISKVIVPKNYPLEFFNTEQLDKLQSDILKEIDNIPDGSFMPQFLSCLKERGALKFNCNNLASAEWLRTTVPTLENWKDEDVSILDPETVPVRSTLQLWIPGAVEEPEQVLERLERQNKGLDTLNWQVLNKKVEEGGQKLFVTVQDHVLDALKKIDYNPFLNFTRVKVKRLGRYKPREKKDEKNEDPDTAYIETKEDPMAGDIGEFTAIDEIKEEEEDKAVPAANA</sequence>
<dbReference type="GeneID" id="114341691"/>
<feature type="compositionally biased region" description="Low complexity" evidence="1">
    <location>
        <begin position="21"/>
        <end position="41"/>
    </location>
</feature>
<dbReference type="EnsemblMetazoa" id="XM_028292500.2">
    <property type="protein sequence ID" value="XP_028148301.1"/>
    <property type="gene ID" value="LOC114341691"/>
</dbReference>
<keyword evidence="4" id="KW-1185">Reference proteome</keyword>
<dbReference type="InParanoid" id="A0A6P7GFB7"/>